<dbReference type="Proteomes" id="UP000245488">
    <property type="component" value="Chromosome"/>
</dbReference>
<dbReference type="GO" id="GO:0008289">
    <property type="term" value="F:lipid binding"/>
    <property type="evidence" value="ECO:0007669"/>
    <property type="project" value="UniProtKB-KW"/>
</dbReference>
<protein>
    <submittedName>
        <fullName evidence="3">DegV family protein</fullName>
    </submittedName>
</protein>
<dbReference type="InterPro" id="IPR003797">
    <property type="entry name" value="DegV"/>
</dbReference>
<dbReference type="PANTHER" id="PTHR33434">
    <property type="entry name" value="DEGV DOMAIN-CONTAINING PROTEIN DR_1986-RELATED"/>
    <property type="match status" value="1"/>
</dbReference>
<dbReference type="EMBL" id="NXNG01000001">
    <property type="protein sequence ID" value="PWT27000.1"/>
    <property type="molecule type" value="Genomic_DNA"/>
</dbReference>
<organism evidence="3 4">
    <name type="scientific">Butyrivibrio fibrisolvens</name>
    <dbReference type="NCBI Taxonomy" id="831"/>
    <lineage>
        <taxon>Bacteria</taxon>
        <taxon>Bacillati</taxon>
        <taxon>Bacillota</taxon>
        <taxon>Clostridia</taxon>
        <taxon>Lachnospirales</taxon>
        <taxon>Lachnospiraceae</taxon>
        <taxon>Butyrivibrio</taxon>
    </lineage>
</organism>
<sequence>MIKRKRLIKECITLAFLTFVDGSANLPKELLEGINVLPCDYLVNGESKTYTGDLESFDAHAYYEGLKKGDKIQTSLLNTATFLDHFTPLVKEGHDIIYISMSSGISGTYNAAINAADELMEEYPERFVHIVDSQGCGFGSGILAMKAADLSRQGVDVREAARIVDEAVPHACQYFTVDDLNFLKNTGRVSGVTASIGTVLNIKPILFGDKTGHIISCSKVRGRNSSISAIAKKYQEKRMDTPDQTVCISHGDCLEDAKTLERLVKEINPAAKVTIASHEPFSGAHVGPGMLGLFFWGTER</sequence>
<dbReference type="PANTHER" id="PTHR33434:SF3">
    <property type="entry name" value="DEGV DOMAIN-CONTAINING PROTEIN YITS"/>
    <property type="match status" value="1"/>
</dbReference>
<dbReference type="Pfam" id="PF02645">
    <property type="entry name" value="DegV"/>
    <property type="match status" value="1"/>
</dbReference>
<evidence type="ECO:0000256" key="1">
    <source>
        <dbReference type="ARBA" id="ARBA00003238"/>
    </source>
</evidence>
<dbReference type="PROSITE" id="PS51482">
    <property type="entry name" value="DEGV"/>
    <property type="match status" value="1"/>
</dbReference>
<comment type="function">
    <text evidence="1">May bind long-chain fatty acids, such as palmitate, and may play a role in lipid transport or fatty acid metabolism.</text>
</comment>
<comment type="caution">
    <text evidence="3">The sequence shown here is derived from an EMBL/GenBank/DDBJ whole genome shotgun (WGS) entry which is preliminary data.</text>
</comment>
<reference evidence="3 4" key="1">
    <citation type="submission" date="2017-09" db="EMBL/GenBank/DDBJ databases">
        <title>High-quality draft genome sequence of Butyrivibrio fibrisolvens INBov1, isolated from cow rumen.</title>
        <authorList>
            <person name="Rodriguez Hernaez J."/>
            <person name="Rivarola M."/>
            <person name="Paniego N."/>
            <person name="Cravero S."/>
            <person name="Ceron Cucchi M."/>
            <person name="Martinez M.C."/>
        </authorList>
    </citation>
    <scope>NUCLEOTIDE SEQUENCE [LARGE SCALE GENOMIC DNA]</scope>
    <source>
        <strain evidence="3 4">INBov1</strain>
    </source>
</reference>
<dbReference type="InterPro" id="IPR043168">
    <property type="entry name" value="DegV_C"/>
</dbReference>
<accession>A0A317G3K7</accession>
<dbReference type="AlphaFoldDB" id="A0A317G3K7"/>
<evidence type="ECO:0000256" key="2">
    <source>
        <dbReference type="ARBA" id="ARBA00023121"/>
    </source>
</evidence>
<keyword evidence="2" id="KW-0446">Lipid-binding</keyword>
<keyword evidence="4" id="KW-1185">Reference proteome</keyword>
<dbReference type="SUPFAM" id="SSF82549">
    <property type="entry name" value="DAK1/DegV-like"/>
    <property type="match status" value="1"/>
</dbReference>
<dbReference type="Gene3D" id="3.40.50.10170">
    <property type="match status" value="1"/>
</dbReference>
<dbReference type="NCBIfam" id="TIGR00762">
    <property type="entry name" value="DegV"/>
    <property type="match status" value="1"/>
</dbReference>
<proteinExistence type="predicted"/>
<dbReference type="InterPro" id="IPR050270">
    <property type="entry name" value="DegV_domain_contain"/>
</dbReference>
<dbReference type="Gene3D" id="3.30.1180.10">
    <property type="match status" value="1"/>
</dbReference>
<name>A0A317G3K7_BUTFI</name>
<evidence type="ECO:0000313" key="4">
    <source>
        <dbReference type="Proteomes" id="UP000245488"/>
    </source>
</evidence>
<gene>
    <name evidence="3" type="ORF">CPT75_07735</name>
</gene>
<evidence type="ECO:0000313" key="3">
    <source>
        <dbReference type="EMBL" id="PWT27000.1"/>
    </source>
</evidence>